<dbReference type="OrthoDB" id="1645451at2"/>
<dbReference type="Gene3D" id="2.60.40.10">
    <property type="entry name" value="Immunoglobulins"/>
    <property type="match status" value="1"/>
</dbReference>
<evidence type="ECO:0000256" key="2">
    <source>
        <dbReference type="SAM" id="SignalP"/>
    </source>
</evidence>
<dbReference type="EMBL" id="QRPK01000001">
    <property type="protein sequence ID" value="RHM15370.1"/>
    <property type="molecule type" value="Genomic_DNA"/>
</dbReference>
<evidence type="ECO:0000313" key="3">
    <source>
        <dbReference type="EMBL" id="RHM15370.1"/>
    </source>
</evidence>
<dbReference type="AlphaFoldDB" id="A0A415PRI3"/>
<keyword evidence="4" id="KW-1185">Reference proteome</keyword>
<feature type="signal peptide" evidence="2">
    <location>
        <begin position="1"/>
        <end position="18"/>
    </location>
</feature>
<comment type="caution">
    <text evidence="3">The sequence shown here is derived from an EMBL/GenBank/DDBJ whole genome shotgun (WGS) entry which is preliminary data.</text>
</comment>
<dbReference type="InterPro" id="IPR013783">
    <property type="entry name" value="Ig-like_fold"/>
</dbReference>
<dbReference type="Proteomes" id="UP000284868">
    <property type="component" value="Unassembled WGS sequence"/>
</dbReference>
<feature type="compositionally biased region" description="Polar residues" evidence="1">
    <location>
        <begin position="220"/>
        <end position="231"/>
    </location>
</feature>
<organism evidence="3 4">
    <name type="scientific">Amedibacillus dolichus</name>
    <dbReference type="NCBI Taxonomy" id="31971"/>
    <lineage>
        <taxon>Bacteria</taxon>
        <taxon>Bacillati</taxon>
        <taxon>Bacillota</taxon>
        <taxon>Erysipelotrichia</taxon>
        <taxon>Erysipelotrichales</taxon>
        <taxon>Erysipelotrichaceae</taxon>
        <taxon>Amedibacillus</taxon>
    </lineage>
</organism>
<feature type="compositionally biased region" description="Low complexity" evidence="1">
    <location>
        <begin position="232"/>
        <end position="258"/>
    </location>
</feature>
<sequence length="336" mass="37083">MKRLSVVLYMMCLLAACAKDNFQVEETYAVELGSKVSTEAKAYLAKDTDKEVLKGTVITFKKDKAYSVDKKSRSLKPTKGKYLPVGKYHATAVYDDEKESFVVEVKDTKAPTFVDLKEEIIIEVNAENVDLSKYFKAEDLSETKISVDKAKLDLTKEGTYGITVTATDTYKNAKAEKVVVKVVSLEVAEKNGVTAMSDGTKPQSKALKEKTAKDTDKQETQQGQGNANTGENTNTYTPPVNNNNRPSGNTGNGTTNNPVTPPAQNTCVFDGTYQDLGNSGLVFDTKEEVDAYANEWLYSVENENGHDYSGYIAWTVRDNCGAETQKWTINWEGARK</sequence>
<feature type="compositionally biased region" description="Basic and acidic residues" evidence="1">
    <location>
        <begin position="206"/>
        <end position="219"/>
    </location>
</feature>
<evidence type="ECO:0000256" key="1">
    <source>
        <dbReference type="SAM" id="MobiDB-lite"/>
    </source>
</evidence>
<protein>
    <recommendedName>
        <fullName evidence="5">DUF5011 domain-containing protein</fullName>
    </recommendedName>
</protein>
<dbReference type="RefSeq" id="WP_118365134.1">
    <property type="nucleotide sequence ID" value="NZ_CAJKGD010000029.1"/>
</dbReference>
<dbReference type="PROSITE" id="PS51257">
    <property type="entry name" value="PROKAR_LIPOPROTEIN"/>
    <property type="match status" value="1"/>
</dbReference>
<feature type="region of interest" description="Disordered" evidence="1">
    <location>
        <begin position="194"/>
        <end position="266"/>
    </location>
</feature>
<keyword evidence="2" id="KW-0732">Signal</keyword>
<proteinExistence type="predicted"/>
<reference evidence="3 4" key="1">
    <citation type="submission" date="2018-08" db="EMBL/GenBank/DDBJ databases">
        <title>A genome reference for cultivated species of the human gut microbiota.</title>
        <authorList>
            <person name="Zou Y."/>
            <person name="Xue W."/>
            <person name="Luo G."/>
        </authorList>
    </citation>
    <scope>NUCLEOTIDE SEQUENCE [LARGE SCALE GENOMIC DNA]</scope>
    <source>
        <strain evidence="3 4">AF35-6BH</strain>
    </source>
</reference>
<name>A0A415PRI3_9FIRM</name>
<accession>A0A415PRI3</accession>
<gene>
    <name evidence="3" type="ORF">DWZ83_00375</name>
</gene>
<evidence type="ECO:0008006" key="5">
    <source>
        <dbReference type="Google" id="ProtNLM"/>
    </source>
</evidence>
<feature type="chain" id="PRO_5039004615" description="DUF5011 domain-containing protein" evidence="2">
    <location>
        <begin position="19"/>
        <end position="336"/>
    </location>
</feature>
<evidence type="ECO:0000313" key="4">
    <source>
        <dbReference type="Proteomes" id="UP000284868"/>
    </source>
</evidence>